<dbReference type="EMBL" id="LODT01000051">
    <property type="protein sequence ID" value="KYQ88614.1"/>
    <property type="molecule type" value="Genomic_DNA"/>
</dbReference>
<dbReference type="OrthoDB" id="341421at2759"/>
<dbReference type="Pfam" id="PF00856">
    <property type="entry name" value="SET"/>
    <property type="match status" value="1"/>
</dbReference>
<organism evidence="2 3">
    <name type="scientific">Tieghemostelium lacteum</name>
    <name type="common">Slime mold</name>
    <name type="synonym">Dictyostelium lacteum</name>
    <dbReference type="NCBI Taxonomy" id="361077"/>
    <lineage>
        <taxon>Eukaryota</taxon>
        <taxon>Amoebozoa</taxon>
        <taxon>Evosea</taxon>
        <taxon>Eumycetozoa</taxon>
        <taxon>Dictyostelia</taxon>
        <taxon>Dictyosteliales</taxon>
        <taxon>Raperosteliaceae</taxon>
        <taxon>Tieghemostelium</taxon>
    </lineage>
</organism>
<feature type="domain" description="SET" evidence="1">
    <location>
        <begin position="14"/>
        <end position="272"/>
    </location>
</feature>
<dbReference type="InterPro" id="IPR046341">
    <property type="entry name" value="SET_dom_sf"/>
</dbReference>
<gene>
    <name evidence="2" type="ORF">DLAC_11356</name>
</gene>
<protein>
    <recommendedName>
        <fullName evidence="1">SET domain-containing protein</fullName>
    </recommendedName>
</protein>
<reference evidence="2 3" key="1">
    <citation type="submission" date="2015-12" db="EMBL/GenBank/DDBJ databases">
        <title>Dictyostelia acquired genes for synthesis and detection of signals that induce cell-type specialization by lateral gene transfer from prokaryotes.</title>
        <authorList>
            <person name="Gloeckner G."/>
            <person name="Schaap P."/>
        </authorList>
    </citation>
    <scope>NUCLEOTIDE SEQUENCE [LARGE SCALE GENOMIC DNA]</scope>
    <source>
        <strain evidence="2 3">TK</strain>
    </source>
</reference>
<dbReference type="Gene3D" id="3.90.1410.10">
    <property type="entry name" value="set domain protein methyltransferase, domain 1"/>
    <property type="match status" value="1"/>
</dbReference>
<dbReference type="InterPro" id="IPR050600">
    <property type="entry name" value="SETD3_SETD6_MTase"/>
</dbReference>
<evidence type="ECO:0000313" key="2">
    <source>
        <dbReference type="EMBL" id="KYQ88614.1"/>
    </source>
</evidence>
<dbReference type="PANTHER" id="PTHR13271:SF151">
    <property type="entry name" value="SET DOMAIN-CONTAINING PROTEIN 4"/>
    <property type="match status" value="1"/>
</dbReference>
<comment type="caution">
    <text evidence="2">The sequence shown here is derived from an EMBL/GenBank/DDBJ whole genome shotgun (WGS) entry which is preliminary data.</text>
</comment>
<dbReference type="SUPFAM" id="SSF82199">
    <property type="entry name" value="SET domain"/>
    <property type="match status" value="1"/>
</dbReference>
<evidence type="ECO:0000259" key="1">
    <source>
        <dbReference type="PROSITE" id="PS50280"/>
    </source>
</evidence>
<dbReference type="GO" id="GO:0016279">
    <property type="term" value="F:protein-lysine N-methyltransferase activity"/>
    <property type="evidence" value="ECO:0007669"/>
    <property type="project" value="InterPro"/>
</dbReference>
<dbReference type="InterPro" id="IPR001214">
    <property type="entry name" value="SET_dom"/>
</dbReference>
<keyword evidence="3" id="KW-1185">Reference proteome</keyword>
<dbReference type="InParanoid" id="A0A151Z493"/>
<accession>A0A151Z493</accession>
<name>A0A151Z493_TIELA</name>
<proteinExistence type="predicted"/>
<dbReference type="STRING" id="361077.A0A151Z493"/>
<dbReference type="AlphaFoldDB" id="A0A151Z493"/>
<dbReference type="Proteomes" id="UP000076078">
    <property type="component" value="Unassembled WGS sequence"/>
</dbReference>
<dbReference type="CDD" id="cd19177">
    <property type="entry name" value="SET_SETD4"/>
    <property type="match status" value="1"/>
</dbReference>
<sequence length="438" mass="51505">MIEWSKNKSIKWNEKLIVHSFPEGRGVIANEDILENEILVSVPLQWLIHSKCKFSHDNIHITNNNTPRIVNLNTIIDNLDSKQRISFHLIFERLLGSNSNWFEYLEHVPSEYFTTSMFTDEEIQSMVYPIFINEAKKLKNEMMDSYKRYCIVLEKYFNLNEEMHINGVNNWSCNVKLLMDLDLFKWSCGVIKTRSYYYDRNLVTQQNSQKRLQSTTNVVEDKDDCTIVPLADLFNHSSSVDTEAKFNDRMNCYQVRTKTSFKKGDQVLISYGKHSNFTLLNFYGFVVENNSLDSITLDPKEAIPEYLFTETISNSLQLKRKYEILSQYGLSLTNGKFEVINDSQQPFTWNYLTTLRVLLLTPKELDKKKETMIFYNDESPSIENDKLLSNLLRPIIENHLSLLVDNTTPPIKKRFEIDYLLKSTKEIWEKCLNYINNL</sequence>
<dbReference type="PROSITE" id="PS50280">
    <property type="entry name" value="SET"/>
    <property type="match status" value="1"/>
</dbReference>
<dbReference type="FunCoup" id="A0A151Z493">
    <property type="interactions" value="1"/>
</dbReference>
<dbReference type="InterPro" id="IPR044429">
    <property type="entry name" value="SETD4_SET"/>
</dbReference>
<dbReference type="OMA" id="WCWGTIQ"/>
<dbReference type="PANTHER" id="PTHR13271">
    <property type="entry name" value="UNCHARACTERIZED PUTATIVE METHYLTRANSFERASE"/>
    <property type="match status" value="1"/>
</dbReference>
<evidence type="ECO:0000313" key="3">
    <source>
        <dbReference type="Proteomes" id="UP000076078"/>
    </source>
</evidence>